<gene>
    <name evidence="2" type="primary">spoIIR</name>
    <name evidence="2" type="ORF">D3Z33_05080</name>
</gene>
<dbReference type="AlphaFoldDB" id="A0A845QW67"/>
<keyword evidence="1" id="KW-0472">Membrane</keyword>
<feature type="transmembrane region" description="Helical" evidence="1">
    <location>
        <begin position="7"/>
        <end position="27"/>
    </location>
</feature>
<dbReference type="NCBIfam" id="TIGR02837">
    <property type="entry name" value="spore_II_R"/>
    <property type="match status" value="1"/>
</dbReference>
<accession>A0A845QW67</accession>
<organism evidence="2 3">
    <name type="scientific">Senegalia massiliensis</name>
    <dbReference type="NCBI Taxonomy" id="1720316"/>
    <lineage>
        <taxon>Bacteria</taxon>
        <taxon>Bacillati</taxon>
        <taxon>Bacillota</taxon>
        <taxon>Clostridia</taxon>
        <taxon>Eubacteriales</taxon>
        <taxon>Clostridiaceae</taxon>
        <taxon>Senegalia</taxon>
    </lineage>
</organism>
<dbReference type="RefSeq" id="WP_160196713.1">
    <property type="nucleotide sequence ID" value="NZ_QXXA01000005.1"/>
</dbReference>
<dbReference type="InterPro" id="IPR014202">
    <property type="entry name" value="Spore_II_R"/>
</dbReference>
<keyword evidence="3" id="KW-1185">Reference proteome</keyword>
<keyword evidence="1" id="KW-1133">Transmembrane helix</keyword>
<reference evidence="2 3" key="1">
    <citation type="submission" date="2018-08" db="EMBL/GenBank/DDBJ databases">
        <title>Murine metabolic-syndrome-specific gut microbial biobank.</title>
        <authorList>
            <person name="Liu C."/>
        </authorList>
    </citation>
    <scope>NUCLEOTIDE SEQUENCE [LARGE SCALE GENOMIC DNA]</scope>
    <source>
        <strain evidence="2 3">583</strain>
    </source>
</reference>
<dbReference type="Proteomes" id="UP000467132">
    <property type="component" value="Unassembled WGS sequence"/>
</dbReference>
<sequence length="229" mass="26229">MKGKFKIIINIVLILAILIGIGAVSIAEVYKNVGSYKEKLIRLHVIANSDTKEDQDIKLQIRDKIIEEMTPKFQESESIDETEMILKENMDLIQNIAEKELHKIGKDYGVKVYFGDYDFPTKSYGKFTLPAGNYRALKIVLGEGVGENWWCVMFPPLCFLDLDNNVESSHSEENMEKVLSENEYNMINNEEKEENEENEGDTPVRLKFKVVEVIEKNKTKLANLFNGGI</sequence>
<dbReference type="Pfam" id="PF09551">
    <property type="entry name" value="Spore_II_R"/>
    <property type="match status" value="1"/>
</dbReference>
<proteinExistence type="predicted"/>
<dbReference type="OrthoDB" id="9793324at2"/>
<comment type="caution">
    <text evidence="2">The sequence shown here is derived from an EMBL/GenBank/DDBJ whole genome shotgun (WGS) entry which is preliminary data.</text>
</comment>
<name>A0A845QW67_9CLOT</name>
<evidence type="ECO:0000313" key="2">
    <source>
        <dbReference type="EMBL" id="NBI06234.1"/>
    </source>
</evidence>
<protein>
    <submittedName>
        <fullName evidence="2">Stage II sporulation protein R</fullName>
    </submittedName>
</protein>
<dbReference type="EMBL" id="QXXA01000005">
    <property type="protein sequence ID" value="NBI06234.1"/>
    <property type="molecule type" value="Genomic_DNA"/>
</dbReference>
<evidence type="ECO:0000256" key="1">
    <source>
        <dbReference type="SAM" id="Phobius"/>
    </source>
</evidence>
<evidence type="ECO:0000313" key="3">
    <source>
        <dbReference type="Proteomes" id="UP000467132"/>
    </source>
</evidence>
<keyword evidence="1" id="KW-0812">Transmembrane</keyword>